<protein>
    <submittedName>
        <fullName evidence="4">Uncharacterized protein</fullName>
    </submittedName>
</protein>
<evidence type="ECO:0000313" key="4">
    <source>
        <dbReference type="EMBL" id="KAJ4458368.1"/>
    </source>
</evidence>
<dbReference type="PANTHER" id="PTHR12435">
    <property type="match status" value="1"/>
</dbReference>
<comment type="similarity">
    <text evidence="3">Belongs to the KTI12 family.</text>
</comment>
<comment type="caution">
    <text evidence="4">The sequence shown here is derived from an EMBL/GenBank/DDBJ whole genome shotgun (WGS) entry which is preliminary data.</text>
</comment>
<dbReference type="InterPro" id="IPR027417">
    <property type="entry name" value="P-loop_NTPase"/>
</dbReference>
<accession>A0ABQ8UGI7</accession>
<proteinExistence type="inferred from homology"/>
<evidence type="ECO:0000256" key="2">
    <source>
        <dbReference type="ARBA" id="ARBA00022840"/>
    </source>
</evidence>
<keyword evidence="2" id="KW-0067">ATP-binding</keyword>
<dbReference type="Gene3D" id="3.40.50.300">
    <property type="entry name" value="P-loop containing nucleotide triphosphate hydrolases"/>
    <property type="match status" value="1"/>
</dbReference>
<dbReference type="InterPro" id="IPR013641">
    <property type="entry name" value="KTI12/PSTK"/>
</dbReference>
<dbReference type="SUPFAM" id="SSF52540">
    <property type="entry name" value="P-loop containing nucleoside triphosphate hydrolases"/>
    <property type="match status" value="1"/>
</dbReference>
<keyword evidence="1" id="KW-0547">Nucleotide-binding</keyword>
<evidence type="ECO:0000256" key="3">
    <source>
        <dbReference type="ARBA" id="ARBA00025768"/>
    </source>
</evidence>
<keyword evidence="5" id="KW-1185">Reference proteome</keyword>
<dbReference type="EMBL" id="JAPMOS010000030">
    <property type="protein sequence ID" value="KAJ4458368.1"/>
    <property type="molecule type" value="Genomic_DNA"/>
</dbReference>
<organism evidence="4 5">
    <name type="scientific">Paratrimastix pyriformis</name>
    <dbReference type="NCBI Taxonomy" id="342808"/>
    <lineage>
        <taxon>Eukaryota</taxon>
        <taxon>Metamonada</taxon>
        <taxon>Preaxostyla</taxon>
        <taxon>Paratrimastigidae</taxon>
        <taxon>Paratrimastix</taxon>
    </lineage>
</organism>
<reference evidence="4" key="1">
    <citation type="journal article" date="2022" name="bioRxiv">
        <title>Genomics of Preaxostyla Flagellates Illuminates Evolutionary Transitions and the Path Towards Mitochondrial Loss.</title>
        <authorList>
            <person name="Novak L.V.F."/>
            <person name="Treitli S.C."/>
            <person name="Pyrih J."/>
            <person name="Halakuc P."/>
            <person name="Pipaliya S.V."/>
            <person name="Vacek V."/>
            <person name="Brzon O."/>
            <person name="Soukal P."/>
            <person name="Eme L."/>
            <person name="Dacks J.B."/>
            <person name="Karnkowska A."/>
            <person name="Elias M."/>
            <person name="Hampl V."/>
        </authorList>
    </citation>
    <scope>NUCLEOTIDE SEQUENCE</scope>
    <source>
        <strain evidence="4">RCP-MX</strain>
    </source>
</reference>
<name>A0ABQ8UGI7_9EUKA</name>
<gene>
    <name evidence="4" type="ORF">PAPYR_5921</name>
</gene>
<sequence>MPLIVICGPPCVGKTHVATKLQEYFVGKGRPVILLNEESLGITPEDAYQDGRTEMHHRAALKTAVDRALSSSESGTLCICDSVNYIRGYRYELYCLARQYSTQCCCVRVCCSEETAAQFHLHHPHPLSAALYDDMWSRFEEPSARNKWENPLFIVDTDPGEAGSTPGEAVAAETSQNAAPVRHPVEIPFAPIEAAIYQGVAPTPNRSTQRDVFADSGTVFELGQVTQAIVNALIDLQRVCLPGDELSLPHCTKKFVLPRTLGLPELRRLRRNFMHVSQHQRNMTELARGQPTALGDLFVDYLLQAPATSIT</sequence>
<evidence type="ECO:0000256" key="1">
    <source>
        <dbReference type="ARBA" id="ARBA00022741"/>
    </source>
</evidence>
<dbReference type="Proteomes" id="UP001141327">
    <property type="component" value="Unassembled WGS sequence"/>
</dbReference>
<dbReference type="Pfam" id="PF08433">
    <property type="entry name" value="KTI12"/>
    <property type="match status" value="1"/>
</dbReference>
<evidence type="ECO:0000313" key="5">
    <source>
        <dbReference type="Proteomes" id="UP001141327"/>
    </source>
</evidence>